<evidence type="ECO:0000256" key="9">
    <source>
        <dbReference type="ARBA" id="ARBA00058688"/>
    </source>
</evidence>
<dbReference type="InterPro" id="IPR005825">
    <property type="entry name" value="Ribosomal_uL24_CS"/>
</dbReference>
<feature type="domain" description="KOW" evidence="12">
    <location>
        <begin position="2"/>
        <end position="29"/>
    </location>
</feature>
<sequence length="103" mass="11393">MHVKKGDLVKVLAGKDKGKQGKIIRAIPKEDRVVVEKINLVKKHQKPTQQYPQGGIIAMEAPLHVSNVMLICPSCKKATRVGHKFLDNGKKVRQCKRCGAAID</sequence>
<dbReference type="InterPro" id="IPR014722">
    <property type="entry name" value="Rib_uL2_dom2"/>
</dbReference>
<dbReference type="InterPro" id="IPR005824">
    <property type="entry name" value="KOW"/>
</dbReference>
<evidence type="ECO:0000313" key="14">
    <source>
        <dbReference type="Proteomes" id="UP000242705"/>
    </source>
</evidence>
<comment type="function">
    <text evidence="1 10">One of two assembly initiator proteins, it binds directly to the 5'-end of the 23S rRNA, where it nucleates assembly of the 50S subunit.</text>
</comment>
<proteinExistence type="inferred from homology"/>
<dbReference type="InterPro" id="IPR057264">
    <property type="entry name" value="Ribosomal_uL24_C"/>
</dbReference>
<dbReference type="EMBL" id="PXYX01000006">
    <property type="protein sequence ID" value="PSR28443.1"/>
    <property type="molecule type" value="Genomic_DNA"/>
</dbReference>
<dbReference type="SMART" id="SM00739">
    <property type="entry name" value="KOW"/>
    <property type="match status" value="1"/>
</dbReference>
<evidence type="ECO:0000256" key="3">
    <source>
        <dbReference type="ARBA" id="ARBA00011838"/>
    </source>
</evidence>
<dbReference type="GO" id="GO:0005840">
    <property type="term" value="C:ribosome"/>
    <property type="evidence" value="ECO:0007669"/>
    <property type="project" value="UniProtKB-KW"/>
</dbReference>
<comment type="similarity">
    <text evidence="2 10 11">Belongs to the universal ribosomal protein uL24 family.</text>
</comment>
<evidence type="ECO:0000313" key="13">
    <source>
        <dbReference type="EMBL" id="PSR28443.1"/>
    </source>
</evidence>
<dbReference type="InterPro" id="IPR041988">
    <property type="entry name" value="Ribosomal_uL24_KOW"/>
</dbReference>
<dbReference type="InterPro" id="IPR003256">
    <property type="entry name" value="Ribosomal_uL24"/>
</dbReference>
<reference evidence="13 14" key="1">
    <citation type="journal article" date="2014" name="BMC Genomics">
        <title>Comparison of environmental and isolate Sulfobacillus genomes reveals diverse carbon, sulfur, nitrogen, and hydrogen metabolisms.</title>
        <authorList>
            <person name="Justice N.B."/>
            <person name="Norman A."/>
            <person name="Brown C.T."/>
            <person name="Singh A."/>
            <person name="Thomas B.C."/>
            <person name="Banfield J.F."/>
        </authorList>
    </citation>
    <scope>NUCLEOTIDE SEQUENCE [LARGE SCALE GENOMIC DNA]</scope>
    <source>
        <strain evidence="13">AMDSBA5</strain>
    </source>
</reference>
<gene>
    <name evidence="10" type="primary">rplX</name>
    <name evidence="13" type="ORF">C7B47_04555</name>
</gene>
<name>A0A1R0ILG0_SULTH</name>
<evidence type="ECO:0000256" key="8">
    <source>
        <dbReference type="ARBA" id="ARBA00035206"/>
    </source>
</evidence>
<evidence type="ECO:0000256" key="5">
    <source>
        <dbReference type="ARBA" id="ARBA00022884"/>
    </source>
</evidence>
<evidence type="ECO:0000256" key="4">
    <source>
        <dbReference type="ARBA" id="ARBA00022730"/>
    </source>
</evidence>
<comment type="function">
    <text evidence="9 10">One of the proteins that surrounds the polypeptide exit tunnel on the outside of the subunit.</text>
</comment>
<dbReference type="Gene3D" id="2.30.30.30">
    <property type="match status" value="1"/>
</dbReference>
<keyword evidence="5 10" id="KW-0694">RNA-binding</keyword>
<evidence type="ECO:0000256" key="6">
    <source>
        <dbReference type="ARBA" id="ARBA00022980"/>
    </source>
</evidence>
<evidence type="ECO:0000256" key="7">
    <source>
        <dbReference type="ARBA" id="ARBA00023274"/>
    </source>
</evidence>
<dbReference type="Pfam" id="PF00467">
    <property type="entry name" value="KOW"/>
    <property type="match status" value="1"/>
</dbReference>
<dbReference type="FunFam" id="2.30.30.30:FF:000004">
    <property type="entry name" value="50S ribosomal protein L24"/>
    <property type="match status" value="1"/>
</dbReference>
<evidence type="ECO:0000256" key="10">
    <source>
        <dbReference type="HAMAP-Rule" id="MF_01326"/>
    </source>
</evidence>
<dbReference type="CDD" id="cd06089">
    <property type="entry name" value="KOW_RPL26"/>
    <property type="match status" value="1"/>
</dbReference>
<dbReference type="GO" id="GO:1990904">
    <property type="term" value="C:ribonucleoprotein complex"/>
    <property type="evidence" value="ECO:0007669"/>
    <property type="project" value="UniProtKB-KW"/>
</dbReference>
<dbReference type="GO" id="GO:0006412">
    <property type="term" value="P:translation"/>
    <property type="evidence" value="ECO:0007669"/>
    <property type="project" value="UniProtKB-UniRule"/>
</dbReference>
<dbReference type="AlphaFoldDB" id="A0A1R0ILG0"/>
<evidence type="ECO:0000256" key="11">
    <source>
        <dbReference type="RuleBase" id="RU003477"/>
    </source>
</evidence>
<dbReference type="HAMAP" id="MF_01326_B">
    <property type="entry name" value="Ribosomal_uL24_B"/>
    <property type="match status" value="1"/>
</dbReference>
<dbReference type="GO" id="GO:0019843">
    <property type="term" value="F:rRNA binding"/>
    <property type="evidence" value="ECO:0007669"/>
    <property type="project" value="UniProtKB-UniRule"/>
</dbReference>
<dbReference type="PANTHER" id="PTHR12903">
    <property type="entry name" value="MITOCHONDRIAL RIBOSOMAL PROTEIN L24"/>
    <property type="match status" value="1"/>
</dbReference>
<keyword evidence="7 10" id="KW-0687">Ribonucleoprotein</keyword>
<dbReference type="SUPFAM" id="SSF50104">
    <property type="entry name" value="Translation proteins SH3-like domain"/>
    <property type="match status" value="1"/>
</dbReference>
<dbReference type="RefSeq" id="WP_020376686.1">
    <property type="nucleotide sequence ID" value="NZ_LGRO01000002.1"/>
</dbReference>
<dbReference type="InterPro" id="IPR008991">
    <property type="entry name" value="Translation_prot_SH3-like_sf"/>
</dbReference>
<keyword evidence="6 10" id="KW-0689">Ribosomal protein</keyword>
<accession>A0A1R0ILG0</accession>
<evidence type="ECO:0000256" key="1">
    <source>
        <dbReference type="ARBA" id="ARBA00004072"/>
    </source>
</evidence>
<evidence type="ECO:0000259" key="12">
    <source>
        <dbReference type="SMART" id="SM00739"/>
    </source>
</evidence>
<keyword evidence="4 10" id="KW-0699">rRNA-binding</keyword>
<comment type="subunit">
    <text evidence="3 10">Part of the 50S ribosomal subunit.</text>
</comment>
<comment type="caution">
    <text evidence="13">The sequence shown here is derived from an EMBL/GenBank/DDBJ whole genome shotgun (WGS) entry which is preliminary data.</text>
</comment>
<dbReference type="NCBIfam" id="TIGR01079">
    <property type="entry name" value="rplX_bact"/>
    <property type="match status" value="1"/>
</dbReference>
<evidence type="ECO:0000256" key="2">
    <source>
        <dbReference type="ARBA" id="ARBA00010618"/>
    </source>
</evidence>
<dbReference type="OrthoDB" id="9807419at2"/>
<dbReference type="PROSITE" id="PS01108">
    <property type="entry name" value="RIBOSOMAL_L24"/>
    <property type="match status" value="1"/>
</dbReference>
<dbReference type="Proteomes" id="UP000242705">
    <property type="component" value="Unassembled WGS sequence"/>
</dbReference>
<protein>
    <recommendedName>
        <fullName evidence="8 10">Large ribosomal subunit protein uL24</fullName>
    </recommendedName>
</protein>
<dbReference type="Pfam" id="PF17136">
    <property type="entry name" value="ribosomal_L24"/>
    <property type="match status" value="1"/>
</dbReference>
<organism evidence="13 14">
    <name type="scientific">Sulfobacillus thermosulfidooxidans</name>
    <dbReference type="NCBI Taxonomy" id="28034"/>
    <lineage>
        <taxon>Bacteria</taxon>
        <taxon>Bacillati</taxon>
        <taxon>Bacillota</taxon>
        <taxon>Clostridia</taxon>
        <taxon>Eubacteriales</taxon>
        <taxon>Clostridiales Family XVII. Incertae Sedis</taxon>
        <taxon>Sulfobacillus</taxon>
    </lineage>
</organism>
<dbReference type="GO" id="GO:0003735">
    <property type="term" value="F:structural constituent of ribosome"/>
    <property type="evidence" value="ECO:0007669"/>
    <property type="project" value="InterPro"/>
</dbReference>